<reference evidence="7" key="1">
    <citation type="journal article" date="2019" name="Int. J. Syst. Evol. Microbiol.">
        <title>The Global Catalogue of Microorganisms (GCM) 10K type strain sequencing project: providing services to taxonomists for standard genome sequencing and annotation.</title>
        <authorList>
            <consortium name="The Broad Institute Genomics Platform"/>
            <consortium name="The Broad Institute Genome Sequencing Center for Infectious Disease"/>
            <person name="Wu L."/>
            <person name="Ma J."/>
        </authorList>
    </citation>
    <scope>NUCLEOTIDE SEQUENCE [LARGE SCALE GENOMIC DNA]</scope>
    <source>
        <strain evidence="7">NBRC 111756</strain>
    </source>
</reference>
<evidence type="ECO:0000259" key="5">
    <source>
        <dbReference type="Pfam" id="PF12945"/>
    </source>
</evidence>
<feature type="domain" description="PilZ" evidence="4">
    <location>
        <begin position="111"/>
        <end position="193"/>
    </location>
</feature>
<gene>
    <name evidence="6" type="ORF">ACFQDL_01170</name>
</gene>
<evidence type="ECO:0000256" key="3">
    <source>
        <dbReference type="ARBA" id="ARBA00023143"/>
    </source>
</evidence>
<evidence type="ECO:0000259" key="4">
    <source>
        <dbReference type="Pfam" id="PF07238"/>
    </source>
</evidence>
<proteinExistence type="predicted"/>
<name>A0ABW1ZU66_9GAMM</name>
<keyword evidence="6" id="KW-0966">Cell projection</keyword>
<keyword evidence="1" id="KW-0973">c-di-GMP</keyword>
<keyword evidence="7" id="KW-1185">Reference proteome</keyword>
<sequence>MPKSLENTPESLSLDDLKLRPGDRLRVESRSPRSRFASELIGYRRGASVLISAPRAGALAGRIVEGAQVTVRLMAGNRIGAFSTRLSHITTTPYGCWHLEYPATVEVRRIRASARVPVRLQVAVDSQDDDSPLHGTPPCPGLCTDISLQGACIETSRPVGQPGDPLFLTLRMAVAGIDQVLLVPAIVRNLGSEQVAGTRIFRQGSSFRNSRRTGA</sequence>
<organism evidence="6 7">
    <name type="scientific">Marinobacterium aestuariivivens</name>
    <dbReference type="NCBI Taxonomy" id="1698799"/>
    <lineage>
        <taxon>Bacteria</taxon>
        <taxon>Pseudomonadati</taxon>
        <taxon>Pseudomonadota</taxon>
        <taxon>Gammaproteobacteria</taxon>
        <taxon>Oceanospirillales</taxon>
        <taxon>Oceanospirillaceae</taxon>
        <taxon>Marinobacterium</taxon>
    </lineage>
</organism>
<evidence type="ECO:0000256" key="1">
    <source>
        <dbReference type="ARBA" id="ARBA00022636"/>
    </source>
</evidence>
<dbReference type="InterPro" id="IPR012349">
    <property type="entry name" value="Split_barrel_FMN-bd"/>
</dbReference>
<protein>
    <submittedName>
        <fullName evidence="6">Flagellar brake protein</fullName>
    </submittedName>
</protein>
<accession>A0ABW1ZU66</accession>
<keyword evidence="3" id="KW-0975">Bacterial flagellum</keyword>
<dbReference type="RefSeq" id="WP_379907428.1">
    <property type="nucleotide sequence ID" value="NZ_JBHSWE010000001.1"/>
</dbReference>
<keyword evidence="2" id="KW-0547">Nucleotide-binding</keyword>
<evidence type="ECO:0000256" key="2">
    <source>
        <dbReference type="ARBA" id="ARBA00022741"/>
    </source>
</evidence>
<evidence type="ECO:0000313" key="7">
    <source>
        <dbReference type="Proteomes" id="UP001596422"/>
    </source>
</evidence>
<feature type="domain" description="Type III secretion system flagellar brake protein YcgR PilZN" evidence="5">
    <location>
        <begin position="21"/>
        <end position="102"/>
    </location>
</feature>
<dbReference type="InterPro" id="IPR009875">
    <property type="entry name" value="PilZ_domain"/>
</dbReference>
<keyword evidence="6" id="KW-0282">Flagellum</keyword>
<dbReference type="EMBL" id="JBHSWE010000001">
    <property type="protein sequence ID" value="MFC6668870.1"/>
    <property type="molecule type" value="Genomic_DNA"/>
</dbReference>
<dbReference type="Gene3D" id="2.30.110.10">
    <property type="entry name" value="Electron Transport, Fmn-binding Protein, Chain A"/>
    <property type="match status" value="1"/>
</dbReference>
<comment type="caution">
    <text evidence="6">The sequence shown here is derived from an EMBL/GenBank/DDBJ whole genome shotgun (WGS) entry which is preliminary data.</text>
</comment>
<dbReference type="Proteomes" id="UP001596422">
    <property type="component" value="Unassembled WGS sequence"/>
</dbReference>
<evidence type="ECO:0000313" key="6">
    <source>
        <dbReference type="EMBL" id="MFC6668870.1"/>
    </source>
</evidence>
<dbReference type="SUPFAM" id="SSF141371">
    <property type="entry name" value="PilZ domain-like"/>
    <property type="match status" value="1"/>
</dbReference>
<keyword evidence="6" id="KW-0969">Cilium</keyword>
<dbReference type="Pfam" id="PF12945">
    <property type="entry name" value="PilZNR"/>
    <property type="match status" value="1"/>
</dbReference>
<dbReference type="Pfam" id="PF07238">
    <property type="entry name" value="PilZ"/>
    <property type="match status" value="1"/>
</dbReference>
<dbReference type="InterPro" id="IPR009926">
    <property type="entry name" value="T3SS_YcgR_PilZN"/>
</dbReference>